<keyword evidence="1" id="KW-0677">Repeat</keyword>
<keyword evidence="6" id="KW-1185">Reference proteome</keyword>
<proteinExistence type="predicted"/>
<dbReference type="FunFam" id="1.10.10.10:FF:000322">
    <property type="entry name" value="Probable disease resistance protein At1g63360"/>
    <property type="match status" value="1"/>
</dbReference>
<feature type="domain" description="Disease resistance R13L4/SHOC-2-like LRR" evidence="4">
    <location>
        <begin position="454"/>
        <end position="644"/>
    </location>
</feature>
<dbReference type="Pfam" id="PF23598">
    <property type="entry name" value="LRR_14"/>
    <property type="match status" value="1"/>
</dbReference>
<evidence type="ECO:0000313" key="6">
    <source>
        <dbReference type="Proteomes" id="UP001497457"/>
    </source>
</evidence>
<dbReference type="SUPFAM" id="SSF52540">
    <property type="entry name" value="P-loop containing nucleoside triphosphate hydrolases"/>
    <property type="match status" value="1"/>
</dbReference>
<dbReference type="InterPro" id="IPR044974">
    <property type="entry name" value="Disease_R_plants"/>
</dbReference>
<sequence length="645" mass="73508">MNAALVDASRVPPDQLSELDKLRAWQVRELSYDMEDAVDDFLLRVVVRESSAAAAATDAKLVFKKIFRKVADAVKKAKDRHQICDKVRDIKKLSNELAELRARYTVRGVGANNLAGSTGINTRVINMYKKESDLVGIEDTRDQVIRMLTGTSSDHAHAADQSLKIASIVGVGRLGKTALAKTVHGMLKKQFHCCAFISVDRTPNLASTFEKMLVELDQKYWNRADMARWDLEQFCKELQKFLQHNSQEGESIIDGLSSQLVNKIMAKCGGVPLAITAIASLLVDRPCDEWSKVYDSIGFGNGDNTMKILSYSYYDLPSYLKPCLLHLSIFPEDYILDTNSVIWMWIGEGFVHLEKEEGSLFEVGERYFKELVNRSMIQQIEDKFDQFTQWFRVHDIVFDLICELSRHEKFATILDSREQQASSSSSRRENKANMPRLDSNEVRLRIWLHFIASEFAVCYIYMLRSYVPINLKHLGRLLHLKYLEISDTPIDELPNEIGHLKSLQALLLFRTGLHDLPQVVCSLTQLMCLIAVGIKRLPADRMGNLTSLEELWLKRVVGRSATEYLVEELGKLTRLRVVSVTFSNELEESLQKAFVQSLCNLRELQDLVLASKMSRLGATIWEGWEPPRKLRRLLIQGIIFSRQPG</sequence>
<dbReference type="Proteomes" id="UP001497457">
    <property type="component" value="Chromosome 11b"/>
</dbReference>
<feature type="domain" description="Disease resistance protein winged helix" evidence="3">
    <location>
        <begin position="329"/>
        <end position="401"/>
    </location>
</feature>
<dbReference type="GO" id="GO:0002758">
    <property type="term" value="P:innate immune response-activating signaling pathway"/>
    <property type="evidence" value="ECO:0007669"/>
    <property type="project" value="UniProtKB-ARBA"/>
</dbReference>
<dbReference type="InterPro" id="IPR027417">
    <property type="entry name" value="P-loop_NTPase"/>
</dbReference>
<dbReference type="InterPro" id="IPR036388">
    <property type="entry name" value="WH-like_DNA-bd_sf"/>
</dbReference>
<dbReference type="GO" id="GO:0009626">
    <property type="term" value="P:plant-type hypersensitive response"/>
    <property type="evidence" value="ECO:0007669"/>
    <property type="project" value="UniProtKB-ARBA"/>
</dbReference>
<reference evidence="5" key="1">
    <citation type="submission" date="2024-10" db="EMBL/GenBank/DDBJ databases">
        <authorList>
            <person name="Ryan C."/>
        </authorList>
    </citation>
    <scope>NUCLEOTIDE SEQUENCE [LARGE SCALE GENOMIC DNA]</scope>
</reference>
<keyword evidence="2" id="KW-0611">Plant defense</keyword>
<dbReference type="Gene3D" id="1.10.10.10">
    <property type="entry name" value="Winged helix-like DNA-binding domain superfamily/Winged helix DNA-binding domain"/>
    <property type="match status" value="1"/>
</dbReference>
<dbReference type="Gene3D" id="3.40.50.300">
    <property type="entry name" value="P-loop containing nucleotide triphosphate hydrolases"/>
    <property type="match status" value="1"/>
</dbReference>
<organism evidence="5 6">
    <name type="scientific">Urochloa decumbens</name>
    <dbReference type="NCBI Taxonomy" id="240449"/>
    <lineage>
        <taxon>Eukaryota</taxon>
        <taxon>Viridiplantae</taxon>
        <taxon>Streptophyta</taxon>
        <taxon>Embryophyta</taxon>
        <taxon>Tracheophyta</taxon>
        <taxon>Spermatophyta</taxon>
        <taxon>Magnoliopsida</taxon>
        <taxon>Liliopsida</taxon>
        <taxon>Poales</taxon>
        <taxon>Poaceae</taxon>
        <taxon>PACMAD clade</taxon>
        <taxon>Panicoideae</taxon>
        <taxon>Panicodae</taxon>
        <taxon>Paniceae</taxon>
        <taxon>Melinidinae</taxon>
        <taxon>Urochloa</taxon>
    </lineage>
</organism>
<evidence type="ECO:0008006" key="7">
    <source>
        <dbReference type="Google" id="ProtNLM"/>
    </source>
</evidence>
<accession>A0ABC8VYB8</accession>
<gene>
    <name evidence="5" type="ORF">URODEC1_LOCUS8143</name>
</gene>
<dbReference type="Gene3D" id="3.80.10.10">
    <property type="entry name" value="Ribonuclease Inhibitor"/>
    <property type="match status" value="1"/>
</dbReference>
<evidence type="ECO:0000259" key="3">
    <source>
        <dbReference type="Pfam" id="PF23559"/>
    </source>
</evidence>
<dbReference type="SUPFAM" id="SSF52047">
    <property type="entry name" value="RNI-like"/>
    <property type="match status" value="1"/>
</dbReference>
<dbReference type="PANTHER" id="PTHR23155:SF1181">
    <property type="entry name" value="OS08G0170200 PROTEIN"/>
    <property type="match status" value="1"/>
</dbReference>
<name>A0ABC8VYB8_9POAL</name>
<dbReference type="InterPro" id="IPR032675">
    <property type="entry name" value="LRR_dom_sf"/>
</dbReference>
<evidence type="ECO:0000313" key="5">
    <source>
        <dbReference type="EMBL" id="CAL4899281.1"/>
    </source>
</evidence>
<dbReference type="PANTHER" id="PTHR23155">
    <property type="entry name" value="DISEASE RESISTANCE PROTEIN RP"/>
    <property type="match status" value="1"/>
</dbReference>
<dbReference type="InterPro" id="IPR058922">
    <property type="entry name" value="WHD_DRP"/>
</dbReference>
<dbReference type="EMBL" id="OZ075121">
    <property type="protein sequence ID" value="CAL4899281.1"/>
    <property type="molecule type" value="Genomic_DNA"/>
</dbReference>
<protein>
    <recommendedName>
        <fullName evidence="7">NB-ARC domain-containing protein</fullName>
    </recommendedName>
</protein>
<evidence type="ECO:0000259" key="4">
    <source>
        <dbReference type="Pfam" id="PF23598"/>
    </source>
</evidence>
<dbReference type="InterPro" id="IPR055414">
    <property type="entry name" value="LRR_R13L4/SHOC2-like"/>
</dbReference>
<dbReference type="Pfam" id="PF23559">
    <property type="entry name" value="WHD_DRP"/>
    <property type="match status" value="1"/>
</dbReference>
<evidence type="ECO:0000256" key="1">
    <source>
        <dbReference type="ARBA" id="ARBA00022737"/>
    </source>
</evidence>
<dbReference type="GO" id="GO:0042742">
    <property type="term" value="P:defense response to bacterium"/>
    <property type="evidence" value="ECO:0007669"/>
    <property type="project" value="UniProtKB-ARBA"/>
</dbReference>
<dbReference type="AlphaFoldDB" id="A0ABC8VYB8"/>
<evidence type="ECO:0000256" key="2">
    <source>
        <dbReference type="ARBA" id="ARBA00022821"/>
    </source>
</evidence>
<dbReference type="Gene3D" id="1.20.5.4130">
    <property type="match status" value="1"/>
</dbReference>